<dbReference type="PROSITE" id="PS50905">
    <property type="entry name" value="FERRITIN_LIKE"/>
    <property type="match status" value="1"/>
</dbReference>
<comment type="caution">
    <text evidence="9">The sequence shown here is derived from an EMBL/GenBank/DDBJ whole genome shotgun (WGS) entry which is preliminary data.</text>
</comment>
<dbReference type="InterPro" id="IPR041719">
    <property type="entry name" value="Ferritin_prok"/>
</dbReference>
<feature type="binding site" evidence="6">
    <location>
        <position position="53"/>
    </location>
    <ligand>
        <name>Fe cation</name>
        <dbReference type="ChEBI" id="CHEBI:24875"/>
        <label>1</label>
    </ligand>
</feature>
<dbReference type="RefSeq" id="WP_200391720.1">
    <property type="nucleotide sequence ID" value="NZ_JAENIO010000021.1"/>
</dbReference>
<dbReference type="GO" id="GO:0008198">
    <property type="term" value="F:ferrous iron binding"/>
    <property type="evidence" value="ECO:0007669"/>
    <property type="project" value="TreeGrafter"/>
</dbReference>
<protein>
    <recommendedName>
        <fullName evidence="7">Ferritin</fullName>
        <ecNumber evidence="7">1.16.3.2</ecNumber>
    </recommendedName>
</protein>
<reference evidence="9" key="1">
    <citation type="submission" date="2021-01" db="EMBL/GenBank/DDBJ databases">
        <title>Modified the classification status of verrucomicrobia.</title>
        <authorList>
            <person name="Feng X."/>
        </authorList>
    </citation>
    <scope>NUCLEOTIDE SEQUENCE</scope>
    <source>
        <strain evidence="9">KCTC 12986</strain>
    </source>
</reference>
<evidence type="ECO:0000256" key="3">
    <source>
        <dbReference type="ARBA" id="ARBA00022723"/>
    </source>
</evidence>
<comment type="subcellular location">
    <subcellularLocation>
        <location evidence="7">Cytoplasm</location>
    </subcellularLocation>
</comment>
<dbReference type="InterPro" id="IPR001519">
    <property type="entry name" value="Ferritin"/>
</dbReference>
<name>A0A934RMT5_9BACT</name>
<dbReference type="InterPro" id="IPR008331">
    <property type="entry name" value="Ferritin_DPS_dom"/>
</dbReference>
<gene>
    <name evidence="9" type="ORF">JIN78_09455</name>
</gene>
<keyword evidence="2 7" id="KW-0409">Iron storage</keyword>
<keyword evidence="5 6" id="KW-0408">Iron</keyword>
<dbReference type="CDD" id="cd01055">
    <property type="entry name" value="Nonheme_Ferritin"/>
    <property type="match status" value="1"/>
</dbReference>
<feature type="binding site" evidence="6">
    <location>
        <position position="50"/>
    </location>
    <ligand>
        <name>Fe cation</name>
        <dbReference type="ChEBI" id="CHEBI:24875"/>
        <label>1</label>
    </ligand>
</feature>
<dbReference type="FunFam" id="1.20.1260.10:FF:000001">
    <property type="entry name" value="Non-heme ferritin"/>
    <property type="match status" value="1"/>
</dbReference>
<evidence type="ECO:0000256" key="4">
    <source>
        <dbReference type="ARBA" id="ARBA00023002"/>
    </source>
</evidence>
<feature type="domain" description="Ferritin-like diiron" evidence="8">
    <location>
        <begin position="1"/>
        <end position="145"/>
    </location>
</feature>
<feature type="binding site" evidence="6">
    <location>
        <position position="94"/>
    </location>
    <ligand>
        <name>Fe cation</name>
        <dbReference type="ChEBI" id="CHEBI:24875"/>
        <label>1</label>
    </ligand>
</feature>
<feature type="binding site" evidence="6">
    <location>
        <position position="127"/>
    </location>
    <ligand>
        <name>Fe cation</name>
        <dbReference type="ChEBI" id="CHEBI:24875"/>
        <label>1</label>
    </ligand>
</feature>
<sequence>MIHADLQQALNEQINQEFTAAYNYLGMSAFFDAESLDGFAKWMHLQYEEEQSHAMRLLHYLQDRGGQVKLAAIPSPRHSFDSPLQAFQESLAQEQANTTSINKLYELATDLNDHATKSHLQWFLDEQVEEEKSVEDVIALLERVGSDISGLLYLNDKLGARKPEEEEAE</sequence>
<dbReference type="Proteomes" id="UP000604083">
    <property type="component" value="Unassembled WGS sequence"/>
</dbReference>
<dbReference type="GO" id="GO:0006879">
    <property type="term" value="P:intracellular iron ion homeostasis"/>
    <property type="evidence" value="ECO:0007669"/>
    <property type="project" value="UniProtKB-KW"/>
</dbReference>
<evidence type="ECO:0000259" key="8">
    <source>
        <dbReference type="PROSITE" id="PS50905"/>
    </source>
</evidence>
<dbReference type="GO" id="GO:0042802">
    <property type="term" value="F:identical protein binding"/>
    <property type="evidence" value="ECO:0007669"/>
    <property type="project" value="UniProtKB-ARBA"/>
</dbReference>
<dbReference type="InterPro" id="IPR012347">
    <property type="entry name" value="Ferritin-like"/>
</dbReference>
<evidence type="ECO:0000256" key="1">
    <source>
        <dbReference type="ARBA" id="ARBA00006950"/>
    </source>
</evidence>
<accession>A0A934RMT5</accession>
<evidence type="ECO:0000313" key="10">
    <source>
        <dbReference type="Proteomes" id="UP000604083"/>
    </source>
</evidence>
<dbReference type="GO" id="GO:0004322">
    <property type="term" value="F:ferroxidase activity"/>
    <property type="evidence" value="ECO:0007669"/>
    <property type="project" value="TreeGrafter"/>
</dbReference>
<dbReference type="EC" id="1.16.3.2" evidence="7"/>
<dbReference type="GO" id="GO:0006826">
    <property type="term" value="P:iron ion transport"/>
    <property type="evidence" value="ECO:0007669"/>
    <property type="project" value="InterPro"/>
</dbReference>
<dbReference type="GO" id="GO:0005829">
    <property type="term" value="C:cytosol"/>
    <property type="evidence" value="ECO:0007669"/>
    <property type="project" value="TreeGrafter"/>
</dbReference>
<dbReference type="Pfam" id="PF00210">
    <property type="entry name" value="Ferritin"/>
    <property type="match status" value="1"/>
</dbReference>
<dbReference type="GO" id="GO:0008199">
    <property type="term" value="F:ferric iron binding"/>
    <property type="evidence" value="ECO:0007669"/>
    <property type="project" value="InterPro"/>
</dbReference>
<organism evidence="9 10">
    <name type="scientific">Roseibacillus ishigakijimensis</name>
    <dbReference type="NCBI Taxonomy" id="454146"/>
    <lineage>
        <taxon>Bacteria</taxon>
        <taxon>Pseudomonadati</taxon>
        <taxon>Verrucomicrobiota</taxon>
        <taxon>Verrucomicrobiia</taxon>
        <taxon>Verrucomicrobiales</taxon>
        <taxon>Verrucomicrobiaceae</taxon>
        <taxon>Roseibacillus</taxon>
    </lineage>
</organism>
<comment type="catalytic activity">
    <reaction evidence="7">
        <text>4 Fe(2+) + O2 + 6 H2O = 4 iron(III) oxide-hydroxide + 12 H(+)</text>
        <dbReference type="Rhea" id="RHEA:11972"/>
        <dbReference type="ChEBI" id="CHEBI:15377"/>
        <dbReference type="ChEBI" id="CHEBI:15378"/>
        <dbReference type="ChEBI" id="CHEBI:15379"/>
        <dbReference type="ChEBI" id="CHEBI:29033"/>
        <dbReference type="ChEBI" id="CHEBI:78619"/>
        <dbReference type="EC" id="1.16.3.2"/>
    </reaction>
</comment>
<evidence type="ECO:0000256" key="2">
    <source>
        <dbReference type="ARBA" id="ARBA00022434"/>
    </source>
</evidence>
<evidence type="ECO:0000256" key="5">
    <source>
        <dbReference type="ARBA" id="ARBA00023004"/>
    </source>
</evidence>
<comment type="function">
    <text evidence="7">Iron-storage protein.</text>
</comment>
<dbReference type="InterPro" id="IPR009078">
    <property type="entry name" value="Ferritin-like_SF"/>
</dbReference>
<dbReference type="Gene3D" id="1.20.1260.10">
    <property type="match status" value="1"/>
</dbReference>
<evidence type="ECO:0000256" key="6">
    <source>
        <dbReference type="PIRSR" id="PIRSR601519-1"/>
    </source>
</evidence>
<dbReference type="PANTHER" id="PTHR11431">
    <property type="entry name" value="FERRITIN"/>
    <property type="match status" value="1"/>
</dbReference>
<dbReference type="EMBL" id="JAENIO010000021">
    <property type="protein sequence ID" value="MBK1834284.1"/>
    <property type="molecule type" value="Genomic_DNA"/>
</dbReference>
<keyword evidence="4" id="KW-0560">Oxidoreductase</keyword>
<proteinExistence type="inferred from homology"/>
<comment type="similarity">
    <text evidence="1 7">Belongs to the ferritin family. Prokaryotic subfamily.</text>
</comment>
<keyword evidence="3 6" id="KW-0479">Metal-binding</keyword>
<dbReference type="InterPro" id="IPR009040">
    <property type="entry name" value="Ferritin-like_diiron"/>
</dbReference>
<dbReference type="AlphaFoldDB" id="A0A934RMT5"/>
<evidence type="ECO:0000313" key="9">
    <source>
        <dbReference type="EMBL" id="MBK1834284.1"/>
    </source>
</evidence>
<feature type="binding site" evidence="6">
    <location>
        <position position="17"/>
    </location>
    <ligand>
        <name>Fe cation</name>
        <dbReference type="ChEBI" id="CHEBI:24875"/>
        <label>1</label>
    </ligand>
</feature>
<keyword evidence="10" id="KW-1185">Reference proteome</keyword>
<keyword evidence="7" id="KW-0963">Cytoplasm</keyword>
<evidence type="ECO:0000256" key="7">
    <source>
        <dbReference type="RuleBase" id="RU361145"/>
    </source>
</evidence>
<dbReference type="SUPFAM" id="SSF47240">
    <property type="entry name" value="Ferritin-like"/>
    <property type="match status" value="1"/>
</dbReference>
<dbReference type="PANTHER" id="PTHR11431:SF127">
    <property type="entry name" value="BACTERIAL NON-HEME FERRITIN"/>
    <property type="match status" value="1"/>
</dbReference>